<evidence type="ECO:0000256" key="6">
    <source>
        <dbReference type="SAM" id="Coils"/>
    </source>
</evidence>
<dbReference type="PROSITE" id="PS00675">
    <property type="entry name" value="SIGMA54_INTERACT_1"/>
    <property type="match status" value="1"/>
</dbReference>
<dbReference type="PRINTS" id="PR01590">
    <property type="entry name" value="HTHFIS"/>
</dbReference>
<dbReference type="PROSITE" id="PS00676">
    <property type="entry name" value="SIGMA54_INTERACT_2"/>
    <property type="match status" value="1"/>
</dbReference>
<keyword evidence="3" id="KW-0805">Transcription regulation</keyword>
<keyword evidence="10" id="KW-1185">Reference proteome</keyword>
<proteinExistence type="predicted"/>
<accession>A0ABN6EZU2</accession>
<evidence type="ECO:0000256" key="5">
    <source>
        <dbReference type="ARBA" id="ARBA00023163"/>
    </source>
</evidence>
<dbReference type="InterPro" id="IPR035965">
    <property type="entry name" value="PAS-like_dom_sf"/>
</dbReference>
<dbReference type="InterPro" id="IPR009057">
    <property type="entry name" value="Homeodomain-like_sf"/>
</dbReference>
<dbReference type="Gene3D" id="1.10.10.60">
    <property type="entry name" value="Homeodomain-like"/>
    <property type="match status" value="1"/>
</dbReference>
<dbReference type="InterPro" id="IPR058031">
    <property type="entry name" value="AAA_lid_NorR"/>
</dbReference>
<dbReference type="SUPFAM" id="SSF52540">
    <property type="entry name" value="P-loop containing nucleoside triphosphate hydrolases"/>
    <property type="match status" value="1"/>
</dbReference>
<feature type="domain" description="Sigma-54 factor interaction" evidence="7">
    <location>
        <begin position="210"/>
        <end position="437"/>
    </location>
</feature>
<dbReference type="CDD" id="cd00130">
    <property type="entry name" value="PAS"/>
    <property type="match status" value="1"/>
</dbReference>
<keyword evidence="4" id="KW-0238">DNA-binding</keyword>
<dbReference type="Gene3D" id="1.10.8.60">
    <property type="match status" value="1"/>
</dbReference>
<keyword evidence="1" id="KW-0547">Nucleotide-binding</keyword>
<dbReference type="InterPro" id="IPR025662">
    <property type="entry name" value="Sigma_54_int_dom_ATP-bd_1"/>
</dbReference>
<dbReference type="Pfam" id="PF13426">
    <property type="entry name" value="PAS_9"/>
    <property type="match status" value="1"/>
</dbReference>
<evidence type="ECO:0000256" key="1">
    <source>
        <dbReference type="ARBA" id="ARBA00022741"/>
    </source>
</evidence>
<evidence type="ECO:0000256" key="4">
    <source>
        <dbReference type="ARBA" id="ARBA00023125"/>
    </source>
</evidence>
<dbReference type="PROSITE" id="PS50045">
    <property type="entry name" value="SIGMA54_INTERACT_4"/>
    <property type="match status" value="1"/>
</dbReference>
<keyword evidence="2" id="KW-0067">ATP-binding</keyword>
<dbReference type="InterPro" id="IPR002078">
    <property type="entry name" value="Sigma_54_int"/>
</dbReference>
<dbReference type="PANTHER" id="PTHR32071">
    <property type="entry name" value="TRANSCRIPTIONAL REGULATORY PROTEIN"/>
    <property type="match status" value="1"/>
</dbReference>
<name>A0ABN6EZU2_9BACT</name>
<dbReference type="Pfam" id="PF02954">
    <property type="entry name" value="HTH_8"/>
    <property type="match status" value="1"/>
</dbReference>
<keyword evidence="5" id="KW-0804">Transcription</keyword>
<dbReference type="InterPro" id="IPR027417">
    <property type="entry name" value="P-loop_NTPase"/>
</dbReference>
<dbReference type="Pfam" id="PF25601">
    <property type="entry name" value="AAA_lid_14"/>
    <property type="match status" value="1"/>
</dbReference>
<sequence>MKNRSKNELNNKRLSIQGLGHQSIRKSYYPELQKKIQEFKENNARLVKEIEEKKKSENALKKSEELYRTLADNSADGIAIIQNQKLVYINPAFEEIFGYTKQQLRRMNLVELLHSDYRQPFLDMVQRLKQGSQTENIDVLCIRGDKTNIWVNDHSRAIAWQGQPAVLGTVRDITQKKEMEARSIESMARLESENRLLKSQGMPRHGLGSLIGKSEPMQTVYEKIILSAAAENSVVIYGESGTGKELVARTIHDLSPRHKKPFIPVNCGAIPDNLFESEFFGYQKGAFSGATTHKLGLLEAAEGGTLFLDEIGEIPLHHQVKLLRAIEGGGFTPVGSTTPKKVDFRIITATNRNLNQLVDSGTMRKDFFYRIHIIPIHIPPLRERIEDLEYLTSHFVRKLSPPGEIKAIPLQLQQWIQGYHWPGNIRELENTLAQYLTLNTMPSTKEDHGFTETTPCYPGQAPCLDESSNLTDSLNRYEKQLIDMALEKTGGNKSRAAKMLGIERRSLQRKITRHQSN</sequence>
<dbReference type="SMART" id="SM00382">
    <property type="entry name" value="AAA"/>
    <property type="match status" value="1"/>
</dbReference>
<feature type="coiled-coil region" evidence="6">
    <location>
        <begin position="29"/>
        <end position="73"/>
    </location>
</feature>
<dbReference type="Gene3D" id="3.40.50.300">
    <property type="entry name" value="P-loop containing nucleotide triphosphate hydrolases"/>
    <property type="match status" value="1"/>
</dbReference>
<dbReference type="NCBIfam" id="TIGR00229">
    <property type="entry name" value="sensory_box"/>
    <property type="match status" value="1"/>
</dbReference>
<dbReference type="SUPFAM" id="SSF46689">
    <property type="entry name" value="Homeodomain-like"/>
    <property type="match status" value="1"/>
</dbReference>
<dbReference type="InterPro" id="IPR000014">
    <property type="entry name" value="PAS"/>
</dbReference>
<dbReference type="RefSeq" id="WP_236891300.1">
    <property type="nucleotide sequence ID" value="NZ_AP024488.1"/>
</dbReference>
<gene>
    <name evidence="9" type="ORF">DSLASN_06400</name>
</gene>
<dbReference type="Gene3D" id="3.30.450.20">
    <property type="entry name" value="PAS domain"/>
    <property type="match status" value="1"/>
</dbReference>
<evidence type="ECO:0000256" key="3">
    <source>
        <dbReference type="ARBA" id="ARBA00023015"/>
    </source>
</evidence>
<keyword evidence="6" id="KW-0175">Coiled coil</keyword>
<dbReference type="InterPro" id="IPR025944">
    <property type="entry name" value="Sigma_54_int_dom_CS"/>
</dbReference>
<evidence type="ECO:0000259" key="8">
    <source>
        <dbReference type="PROSITE" id="PS50112"/>
    </source>
</evidence>
<dbReference type="SMART" id="SM00091">
    <property type="entry name" value="PAS"/>
    <property type="match status" value="1"/>
</dbReference>
<evidence type="ECO:0000259" key="7">
    <source>
        <dbReference type="PROSITE" id="PS50045"/>
    </source>
</evidence>
<feature type="domain" description="PAS" evidence="8">
    <location>
        <begin position="85"/>
        <end position="132"/>
    </location>
</feature>
<dbReference type="PROSITE" id="PS00688">
    <property type="entry name" value="SIGMA54_INTERACT_3"/>
    <property type="match status" value="1"/>
</dbReference>
<dbReference type="Proteomes" id="UP001320148">
    <property type="component" value="Chromosome"/>
</dbReference>
<organism evidence="9 10">
    <name type="scientific">Desulfoluna limicola</name>
    <dbReference type="NCBI Taxonomy" id="2810562"/>
    <lineage>
        <taxon>Bacteria</taxon>
        <taxon>Pseudomonadati</taxon>
        <taxon>Thermodesulfobacteriota</taxon>
        <taxon>Desulfobacteria</taxon>
        <taxon>Desulfobacterales</taxon>
        <taxon>Desulfolunaceae</taxon>
        <taxon>Desulfoluna</taxon>
    </lineage>
</organism>
<dbReference type="PROSITE" id="PS50112">
    <property type="entry name" value="PAS"/>
    <property type="match status" value="1"/>
</dbReference>
<dbReference type="Pfam" id="PF00158">
    <property type="entry name" value="Sigma54_activat"/>
    <property type="match status" value="1"/>
</dbReference>
<evidence type="ECO:0000313" key="9">
    <source>
        <dbReference type="EMBL" id="BCS95008.1"/>
    </source>
</evidence>
<reference evidence="9 10" key="1">
    <citation type="submission" date="2021-02" db="EMBL/GenBank/DDBJ databases">
        <title>Complete genome of Desulfoluna sp. strain ASN36.</title>
        <authorList>
            <person name="Takahashi A."/>
            <person name="Kojima H."/>
            <person name="Fukui M."/>
        </authorList>
    </citation>
    <scope>NUCLEOTIDE SEQUENCE [LARGE SCALE GENOMIC DNA]</scope>
    <source>
        <strain evidence="9 10">ASN36</strain>
    </source>
</reference>
<dbReference type="SUPFAM" id="SSF55785">
    <property type="entry name" value="PYP-like sensor domain (PAS domain)"/>
    <property type="match status" value="1"/>
</dbReference>
<dbReference type="InterPro" id="IPR003593">
    <property type="entry name" value="AAA+_ATPase"/>
</dbReference>
<evidence type="ECO:0000256" key="2">
    <source>
        <dbReference type="ARBA" id="ARBA00022840"/>
    </source>
</evidence>
<dbReference type="InterPro" id="IPR025943">
    <property type="entry name" value="Sigma_54_int_dom_ATP-bd_2"/>
</dbReference>
<protein>
    <submittedName>
        <fullName evidence="9">Sigma-54-dependent Fis family transcriptional regulator</fullName>
    </submittedName>
</protein>
<dbReference type="CDD" id="cd00009">
    <property type="entry name" value="AAA"/>
    <property type="match status" value="1"/>
</dbReference>
<evidence type="ECO:0000313" key="10">
    <source>
        <dbReference type="Proteomes" id="UP001320148"/>
    </source>
</evidence>
<dbReference type="InterPro" id="IPR002197">
    <property type="entry name" value="HTH_Fis"/>
</dbReference>
<dbReference type="EMBL" id="AP024488">
    <property type="protein sequence ID" value="BCS95008.1"/>
    <property type="molecule type" value="Genomic_DNA"/>
</dbReference>